<dbReference type="OrthoDB" id="167668at2759"/>
<comment type="similarity">
    <text evidence="1">Belongs to the HAD-like hydrolase superfamily. EYA family.</text>
</comment>
<dbReference type="GO" id="GO:0046872">
    <property type="term" value="F:metal ion binding"/>
    <property type="evidence" value="ECO:0007669"/>
    <property type="project" value="UniProtKB-KW"/>
</dbReference>
<dbReference type="EMBL" id="NKQK01000014">
    <property type="protein sequence ID" value="PSS11621.1"/>
    <property type="molecule type" value="Genomic_DNA"/>
</dbReference>
<sequence length="250" mass="28279">MGDNMGVGSSVHNVEKVKSSAKNSSNEKMNVYIWDMDETLILLKSLLNGAYAETFNGLKDVQKGVEIGKLWEKHILQVCDDYFFYEQIENCNTPFLDAFSQYDDGRDLSNYNFNQDGFSPPHDDINKRKLSYRHRVIAQKYKKGIHGIFDQDMTKYWDDLYDVTDNYTDQWLSSARSCLEQCSGGVNEVVPDTDSADGICESPTKSHHINVLVTSGSLIPSLVKCLLYRLDDLITYENGSDSAARTSSFA</sequence>
<dbReference type="GO" id="GO:0030946">
    <property type="term" value="F:protein tyrosine phosphatase activity, metal-dependent"/>
    <property type="evidence" value="ECO:0007669"/>
    <property type="project" value="EnsemblPlants"/>
</dbReference>
<evidence type="ECO:0000256" key="6">
    <source>
        <dbReference type="ARBA" id="ARBA00022912"/>
    </source>
</evidence>
<dbReference type="FunCoup" id="A0A2R6QNX3">
    <property type="interactions" value="1636"/>
</dbReference>
<evidence type="ECO:0000256" key="7">
    <source>
        <dbReference type="ARBA" id="ARBA00051722"/>
    </source>
</evidence>
<dbReference type="GO" id="GO:0045739">
    <property type="term" value="P:positive regulation of DNA repair"/>
    <property type="evidence" value="ECO:0007669"/>
    <property type="project" value="TreeGrafter"/>
</dbReference>
<keyword evidence="6" id="KW-0904">Protein phosphatase</keyword>
<keyword evidence="3 9" id="KW-0479">Metal-binding</keyword>
<evidence type="ECO:0000256" key="2">
    <source>
        <dbReference type="ARBA" id="ARBA00013064"/>
    </source>
</evidence>
<proteinExistence type="inferred from homology"/>
<dbReference type="InParanoid" id="A0A2R6QNX3"/>
<organism evidence="10 11">
    <name type="scientific">Actinidia chinensis var. chinensis</name>
    <name type="common">Chinese soft-hair kiwi</name>
    <dbReference type="NCBI Taxonomy" id="1590841"/>
    <lineage>
        <taxon>Eukaryota</taxon>
        <taxon>Viridiplantae</taxon>
        <taxon>Streptophyta</taxon>
        <taxon>Embryophyta</taxon>
        <taxon>Tracheophyta</taxon>
        <taxon>Spermatophyta</taxon>
        <taxon>Magnoliopsida</taxon>
        <taxon>eudicotyledons</taxon>
        <taxon>Gunneridae</taxon>
        <taxon>Pentapetalae</taxon>
        <taxon>asterids</taxon>
        <taxon>Ericales</taxon>
        <taxon>Actinidiaceae</taxon>
        <taxon>Actinidia</taxon>
    </lineage>
</organism>
<evidence type="ECO:0000256" key="4">
    <source>
        <dbReference type="ARBA" id="ARBA00022801"/>
    </source>
</evidence>
<name>A0A2R6QNX3_ACTCC</name>
<keyword evidence="5 9" id="KW-0460">Magnesium</keyword>
<feature type="binding site" evidence="9">
    <location>
        <position position="37"/>
    </location>
    <ligand>
        <name>Mg(2+)</name>
        <dbReference type="ChEBI" id="CHEBI:18420"/>
    </ligand>
</feature>
<protein>
    <recommendedName>
        <fullName evidence="2">protein-tyrosine-phosphatase</fullName>
        <ecNumber evidence="2">3.1.3.48</ecNumber>
    </recommendedName>
</protein>
<comment type="caution">
    <text evidence="10">The sequence shown here is derived from an EMBL/GenBank/DDBJ whole genome shotgun (WGS) entry which is preliminary data.</text>
</comment>
<dbReference type="NCBIfam" id="TIGR01658">
    <property type="entry name" value="EYA-cons_domain"/>
    <property type="match status" value="1"/>
</dbReference>
<reference evidence="10 11" key="1">
    <citation type="submission" date="2017-07" db="EMBL/GenBank/DDBJ databases">
        <title>An improved, manually edited Actinidia chinensis var. chinensis (kiwifruit) genome highlights the challenges associated with draft genomes and gene prediction in plants.</title>
        <authorList>
            <person name="Pilkington S."/>
            <person name="Crowhurst R."/>
            <person name="Hilario E."/>
            <person name="Nardozza S."/>
            <person name="Fraser L."/>
            <person name="Peng Y."/>
            <person name="Gunaseelan K."/>
            <person name="Simpson R."/>
            <person name="Tahir J."/>
            <person name="Deroles S."/>
            <person name="Templeton K."/>
            <person name="Luo Z."/>
            <person name="Davy M."/>
            <person name="Cheng C."/>
            <person name="Mcneilage M."/>
            <person name="Scaglione D."/>
            <person name="Liu Y."/>
            <person name="Zhang Q."/>
            <person name="Datson P."/>
            <person name="De Silva N."/>
            <person name="Gardiner S."/>
            <person name="Bassett H."/>
            <person name="Chagne D."/>
            <person name="Mccallum J."/>
            <person name="Dzierzon H."/>
            <person name="Deng C."/>
            <person name="Wang Y.-Y."/>
            <person name="Barron N."/>
            <person name="Manako K."/>
            <person name="Bowen J."/>
            <person name="Foster T."/>
            <person name="Erridge Z."/>
            <person name="Tiffin H."/>
            <person name="Waite C."/>
            <person name="Davies K."/>
            <person name="Grierson E."/>
            <person name="Laing W."/>
            <person name="Kirk R."/>
            <person name="Chen X."/>
            <person name="Wood M."/>
            <person name="Montefiori M."/>
            <person name="Brummell D."/>
            <person name="Schwinn K."/>
            <person name="Catanach A."/>
            <person name="Fullerton C."/>
            <person name="Li D."/>
            <person name="Meiyalaghan S."/>
            <person name="Nieuwenhuizen N."/>
            <person name="Read N."/>
            <person name="Prakash R."/>
            <person name="Hunter D."/>
            <person name="Zhang H."/>
            <person name="Mckenzie M."/>
            <person name="Knabel M."/>
            <person name="Harris A."/>
            <person name="Allan A."/>
            <person name="Chen A."/>
            <person name="Janssen B."/>
            <person name="Plunkett B."/>
            <person name="Dwamena C."/>
            <person name="Voogd C."/>
            <person name="Leif D."/>
            <person name="Lafferty D."/>
            <person name="Souleyre E."/>
            <person name="Varkonyi-Gasic E."/>
            <person name="Gambi F."/>
            <person name="Hanley J."/>
            <person name="Yao J.-L."/>
            <person name="Cheung J."/>
            <person name="David K."/>
            <person name="Warren B."/>
            <person name="Marsh K."/>
            <person name="Snowden K."/>
            <person name="Lin-Wang K."/>
            <person name="Brian L."/>
            <person name="Martinez-Sanchez M."/>
            <person name="Wang M."/>
            <person name="Ileperuma N."/>
            <person name="Macnee N."/>
            <person name="Campin R."/>
            <person name="Mcatee P."/>
            <person name="Drummond R."/>
            <person name="Espley R."/>
            <person name="Ireland H."/>
            <person name="Wu R."/>
            <person name="Atkinson R."/>
            <person name="Karunairetnam S."/>
            <person name="Bulley S."/>
            <person name="Chunkath S."/>
            <person name="Hanley Z."/>
            <person name="Storey R."/>
            <person name="Thrimawithana A."/>
            <person name="Thomson S."/>
            <person name="David C."/>
            <person name="Testolin R."/>
        </authorList>
    </citation>
    <scope>NUCLEOTIDE SEQUENCE [LARGE SCALE GENOMIC DNA]</scope>
    <source>
        <strain evidence="11">cv. Red5</strain>
        <tissue evidence="10">Young leaf</tissue>
    </source>
</reference>
<dbReference type="InterPro" id="IPR028472">
    <property type="entry name" value="EYA"/>
</dbReference>
<comment type="catalytic activity">
    <reaction evidence="7">
        <text>O-phospho-L-tyrosyl-[protein] + H2O = L-tyrosyl-[protein] + phosphate</text>
        <dbReference type="Rhea" id="RHEA:10684"/>
        <dbReference type="Rhea" id="RHEA-COMP:10136"/>
        <dbReference type="Rhea" id="RHEA-COMP:20101"/>
        <dbReference type="ChEBI" id="CHEBI:15377"/>
        <dbReference type="ChEBI" id="CHEBI:43474"/>
        <dbReference type="ChEBI" id="CHEBI:46858"/>
        <dbReference type="ChEBI" id="CHEBI:61978"/>
        <dbReference type="EC" id="3.1.3.48"/>
    </reaction>
</comment>
<dbReference type="EC" id="3.1.3.48" evidence="2"/>
<gene>
    <name evidence="10" type="ORF">CEY00_Acc15895</name>
</gene>
<evidence type="ECO:0000313" key="10">
    <source>
        <dbReference type="EMBL" id="PSS11621.1"/>
    </source>
</evidence>
<evidence type="ECO:0000256" key="3">
    <source>
        <dbReference type="ARBA" id="ARBA00022723"/>
    </source>
</evidence>
<evidence type="ECO:0000256" key="9">
    <source>
        <dbReference type="PIRSR" id="PIRSR628472-2"/>
    </source>
</evidence>
<evidence type="ECO:0000256" key="8">
    <source>
        <dbReference type="PIRSR" id="PIRSR628472-1"/>
    </source>
</evidence>
<dbReference type="STRING" id="1590841.A0A2R6QNX3"/>
<evidence type="ECO:0000313" key="11">
    <source>
        <dbReference type="Proteomes" id="UP000241394"/>
    </source>
</evidence>
<dbReference type="OMA" id="HEMINVW"/>
<keyword evidence="11" id="KW-1185">Reference proteome</keyword>
<keyword evidence="4" id="KW-0378">Hydrolase</keyword>
<dbReference type="PANTHER" id="PTHR10190:SF16">
    <property type="entry name" value="DEVELOPMENTAL PROTEIN EYES ABSENT"/>
    <property type="match status" value="1"/>
</dbReference>
<dbReference type="InterPro" id="IPR038102">
    <property type="entry name" value="EYA_dom_sf"/>
</dbReference>
<dbReference type="Proteomes" id="UP000241394">
    <property type="component" value="Chromosome LG14"/>
</dbReference>
<comment type="cofactor">
    <cofactor evidence="9">
        <name>Mg(2+)</name>
        <dbReference type="ChEBI" id="CHEBI:18420"/>
    </cofactor>
    <text evidence="9">Binds 1 Mg(2+) ion per subunit.</text>
</comment>
<dbReference type="Gene3D" id="3.40.50.12350">
    <property type="match status" value="1"/>
</dbReference>
<feature type="binding site" evidence="9">
    <location>
        <position position="35"/>
    </location>
    <ligand>
        <name>Mg(2+)</name>
        <dbReference type="ChEBI" id="CHEBI:18420"/>
    </ligand>
</feature>
<feature type="active site" description="Proton donor" evidence="8">
    <location>
        <position position="37"/>
    </location>
</feature>
<reference evidence="11" key="2">
    <citation type="journal article" date="2018" name="BMC Genomics">
        <title>A manually annotated Actinidia chinensis var. chinensis (kiwifruit) genome highlights the challenges associated with draft genomes and gene prediction in plants.</title>
        <authorList>
            <person name="Pilkington S.M."/>
            <person name="Crowhurst R."/>
            <person name="Hilario E."/>
            <person name="Nardozza S."/>
            <person name="Fraser L."/>
            <person name="Peng Y."/>
            <person name="Gunaseelan K."/>
            <person name="Simpson R."/>
            <person name="Tahir J."/>
            <person name="Deroles S.C."/>
            <person name="Templeton K."/>
            <person name="Luo Z."/>
            <person name="Davy M."/>
            <person name="Cheng C."/>
            <person name="McNeilage M."/>
            <person name="Scaglione D."/>
            <person name="Liu Y."/>
            <person name="Zhang Q."/>
            <person name="Datson P."/>
            <person name="De Silva N."/>
            <person name="Gardiner S.E."/>
            <person name="Bassett H."/>
            <person name="Chagne D."/>
            <person name="McCallum J."/>
            <person name="Dzierzon H."/>
            <person name="Deng C."/>
            <person name="Wang Y.Y."/>
            <person name="Barron L."/>
            <person name="Manako K."/>
            <person name="Bowen J."/>
            <person name="Foster T.M."/>
            <person name="Erridge Z.A."/>
            <person name="Tiffin H."/>
            <person name="Waite C.N."/>
            <person name="Davies K.M."/>
            <person name="Grierson E.P."/>
            <person name="Laing W.A."/>
            <person name="Kirk R."/>
            <person name="Chen X."/>
            <person name="Wood M."/>
            <person name="Montefiori M."/>
            <person name="Brummell D.A."/>
            <person name="Schwinn K.E."/>
            <person name="Catanach A."/>
            <person name="Fullerton C."/>
            <person name="Li D."/>
            <person name="Meiyalaghan S."/>
            <person name="Nieuwenhuizen N."/>
            <person name="Read N."/>
            <person name="Prakash R."/>
            <person name="Hunter D."/>
            <person name="Zhang H."/>
            <person name="McKenzie M."/>
            <person name="Knabel M."/>
            <person name="Harris A."/>
            <person name="Allan A.C."/>
            <person name="Gleave A."/>
            <person name="Chen A."/>
            <person name="Janssen B.J."/>
            <person name="Plunkett B."/>
            <person name="Ampomah-Dwamena C."/>
            <person name="Voogd C."/>
            <person name="Leif D."/>
            <person name="Lafferty D."/>
            <person name="Souleyre E.J.F."/>
            <person name="Varkonyi-Gasic E."/>
            <person name="Gambi F."/>
            <person name="Hanley J."/>
            <person name="Yao J.L."/>
            <person name="Cheung J."/>
            <person name="David K.M."/>
            <person name="Warren B."/>
            <person name="Marsh K."/>
            <person name="Snowden K.C."/>
            <person name="Lin-Wang K."/>
            <person name="Brian L."/>
            <person name="Martinez-Sanchez M."/>
            <person name="Wang M."/>
            <person name="Ileperuma N."/>
            <person name="Macnee N."/>
            <person name="Campin R."/>
            <person name="McAtee P."/>
            <person name="Drummond R.S.M."/>
            <person name="Espley R.V."/>
            <person name="Ireland H.S."/>
            <person name="Wu R."/>
            <person name="Atkinson R.G."/>
            <person name="Karunairetnam S."/>
            <person name="Bulley S."/>
            <person name="Chunkath S."/>
            <person name="Hanley Z."/>
            <person name="Storey R."/>
            <person name="Thrimawithana A.H."/>
            <person name="Thomson S."/>
            <person name="David C."/>
            <person name="Testolin R."/>
            <person name="Huang H."/>
            <person name="Hellens R.P."/>
            <person name="Schaffer R.J."/>
        </authorList>
    </citation>
    <scope>NUCLEOTIDE SEQUENCE [LARGE SCALE GENOMIC DNA]</scope>
    <source>
        <strain evidence="11">cv. Red5</strain>
    </source>
</reference>
<dbReference type="GO" id="GO:0005634">
    <property type="term" value="C:nucleus"/>
    <property type="evidence" value="ECO:0007669"/>
    <property type="project" value="TreeGrafter"/>
</dbReference>
<evidence type="ECO:0000256" key="1">
    <source>
        <dbReference type="ARBA" id="ARBA00010501"/>
    </source>
</evidence>
<feature type="active site" description="Nucleophile" evidence="8">
    <location>
        <position position="35"/>
    </location>
</feature>
<dbReference type="GO" id="GO:0030154">
    <property type="term" value="P:cell differentiation"/>
    <property type="evidence" value="ECO:0007669"/>
    <property type="project" value="TreeGrafter"/>
</dbReference>
<accession>A0A2R6QNX3</accession>
<dbReference type="InterPro" id="IPR006545">
    <property type="entry name" value="EYA_dom"/>
</dbReference>
<dbReference type="Gramene" id="PSS11621">
    <property type="protein sequence ID" value="PSS11621"/>
    <property type="gene ID" value="CEY00_Acc15895"/>
</dbReference>
<evidence type="ECO:0000256" key="5">
    <source>
        <dbReference type="ARBA" id="ARBA00022842"/>
    </source>
</evidence>
<dbReference type="PANTHER" id="PTHR10190">
    <property type="entry name" value="EYES ABSENT"/>
    <property type="match status" value="1"/>
</dbReference>
<dbReference type="AlphaFoldDB" id="A0A2R6QNX3"/>